<evidence type="ECO:0000256" key="3">
    <source>
        <dbReference type="ARBA" id="ARBA00022475"/>
    </source>
</evidence>
<comment type="similarity">
    <text evidence="2">Belongs to the DedA family.</text>
</comment>
<dbReference type="Proteomes" id="UP000233398">
    <property type="component" value="Unassembled WGS sequence"/>
</dbReference>
<keyword evidence="3" id="KW-1003">Cell membrane</keyword>
<feature type="domain" description="AB hydrolase-1" evidence="8">
    <location>
        <begin position="72"/>
        <end position="151"/>
    </location>
</feature>
<sequence length="513" mass="59469">MYLFLLGMSWFVQIKFTFPEIPGKYQKSETIQVDDHQTEFIFHELGTENERSKSTLIIIPDVYYEYDAILPIAEKLSEKYHVIIPELNSLQNGTNSDRFTVESKADILDRFVAHLQIDNFHLAGNGYGGLVAVESALKSQDRVQSLILIGSLGVQELRFLGNHHINRSLYSLSRPFLNLYKYTFPHFGRYHQQKFNINYVDAMRNLDQRDFRDDVKKLDQPVLIVHAENDQNVPLSTAKETYRLIPQSKLIFFEGDQNNNLLNHNRWSNEINLFLDDVENQRAITKDSASEERIKKAEEPFNAEDIEALQGKALIVIILLIMSFTIFSEDLAVIAAGLLTAAGILPFFYAVLSCFLGILILDTNIYWLGKKVGNPALKRIPFKWLIKEDDLNRAQNLYEMYGMELLFVARFIPGARFPMYFAAGLLKSSFKKFFIYFFISIAVWTPLLVGITVLIGQPMIQYLSVYQDYAFWILLFTVLIIYLVVKVGIPMTTVRGRRRLLVKWSRYWQKWGR</sequence>
<dbReference type="InterPro" id="IPR029058">
    <property type="entry name" value="AB_hydrolase_fold"/>
</dbReference>
<dbReference type="SUPFAM" id="SSF53474">
    <property type="entry name" value="alpha/beta-Hydrolases"/>
    <property type="match status" value="1"/>
</dbReference>
<comment type="subcellular location">
    <subcellularLocation>
        <location evidence="1">Cell membrane</location>
        <topology evidence="1">Multi-pass membrane protein</topology>
    </subcellularLocation>
</comment>
<feature type="transmembrane region" description="Helical" evidence="7">
    <location>
        <begin position="334"/>
        <end position="361"/>
    </location>
</feature>
<organism evidence="10 11">
    <name type="scientific">Rhodohalobacter barkolensis</name>
    <dbReference type="NCBI Taxonomy" id="2053187"/>
    <lineage>
        <taxon>Bacteria</taxon>
        <taxon>Pseudomonadati</taxon>
        <taxon>Balneolota</taxon>
        <taxon>Balneolia</taxon>
        <taxon>Balneolales</taxon>
        <taxon>Balneolaceae</taxon>
        <taxon>Rhodohalobacter</taxon>
    </lineage>
</organism>
<evidence type="ECO:0000259" key="8">
    <source>
        <dbReference type="Pfam" id="PF00561"/>
    </source>
</evidence>
<evidence type="ECO:0000256" key="1">
    <source>
        <dbReference type="ARBA" id="ARBA00004651"/>
    </source>
</evidence>
<keyword evidence="5 7" id="KW-1133">Transmembrane helix</keyword>
<name>A0A2N0VK85_9BACT</name>
<keyword evidence="11" id="KW-1185">Reference proteome</keyword>
<dbReference type="PANTHER" id="PTHR30353:SF15">
    <property type="entry name" value="INNER MEMBRANE PROTEIN YABI"/>
    <property type="match status" value="1"/>
</dbReference>
<feature type="transmembrane region" description="Helical" evidence="7">
    <location>
        <begin position="405"/>
        <end position="426"/>
    </location>
</feature>
<evidence type="ECO:0000256" key="5">
    <source>
        <dbReference type="ARBA" id="ARBA00022989"/>
    </source>
</evidence>
<gene>
    <name evidence="10" type="ORF">CWD77_03795</name>
</gene>
<dbReference type="GO" id="GO:0005886">
    <property type="term" value="C:plasma membrane"/>
    <property type="evidence" value="ECO:0007669"/>
    <property type="project" value="UniProtKB-SubCell"/>
</dbReference>
<evidence type="ECO:0000256" key="2">
    <source>
        <dbReference type="ARBA" id="ARBA00010792"/>
    </source>
</evidence>
<dbReference type="Pfam" id="PF09335">
    <property type="entry name" value="VTT_dom"/>
    <property type="match status" value="1"/>
</dbReference>
<dbReference type="Gene3D" id="3.40.50.1820">
    <property type="entry name" value="alpha/beta hydrolase"/>
    <property type="match status" value="1"/>
</dbReference>
<keyword evidence="4 7" id="KW-0812">Transmembrane</keyword>
<dbReference type="InterPro" id="IPR032818">
    <property type="entry name" value="DedA-like"/>
</dbReference>
<feature type="transmembrane region" description="Helical" evidence="7">
    <location>
        <begin position="433"/>
        <end position="457"/>
    </location>
</feature>
<keyword evidence="6 7" id="KW-0472">Membrane</keyword>
<dbReference type="PANTHER" id="PTHR30353">
    <property type="entry name" value="INNER MEMBRANE PROTEIN DEDA-RELATED"/>
    <property type="match status" value="1"/>
</dbReference>
<feature type="domain" description="VTT" evidence="9">
    <location>
        <begin position="337"/>
        <end position="451"/>
    </location>
</feature>
<accession>A0A2N0VK85</accession>
<dbReference type="InterPro" id="IPR000073">
    <property type="entry name" value="AB_hydrolase_1"/>
</dbReference>
<dbReference type="Pfam" id="PF00561">
    <property type="entry name" value="Abhydrolase_1"/>
    <property type="match status" value="1"/>
</dbReference>
<evidence type="ECO:0000313" key="10">
    <source>
        <dbReference type="EMBL" id="PKD44596.1"/>
    </source>
</evidence>
<dbReference type="EMBL" id="PISP01000001">
    <property type="protein sequence ID" value="PKD44596.1"/>
    <property type="molecule type" value="Genomic_DNA"/>
</dbReference>
<feature type="transmembrane region" description="Helical" evidence="7">
    <location>
        <begin position="309"/>
        <end position="327"/>
    </location>
</feature>
<dbReference type="InterPro" id="IPR032816">
    <property type="entry name" value="VTT_dom"/>
</dbReference>
<dbReference type="AlphaFoldDB" id="A0A2N0VK85"/>
<evidence type="ECO:0000256" key="6">
    <source>
        <dbReference type="ARBA" id="ARBA00023136"/>
    </source>
</evidence>
<protein>
    <submittedName>
        <fullName evidence="10">Uncharacterized protein</fullName>
    </submittedName>
</protein>
<evidence type="ECO:0000313" key="11">
    <source>
        <dbReference type="Proteomes" id="UP000233398"/>
    </source>
</evidence>
<proteinExistence type="inferred from homology"/>
<evidence type="ECO:0000259" key="9">
    <source>
        <dbReference type="Pfam" id="PF09335"/>
    </source>
</evidence>
<comment type="caution">
    <text evidence="10">The sequence shown here is derived from an EMBL/GenBank/DDBJ whole genome shotgun (WGS) entry which is preliminary data.</text>
</comment>
<evidence type="ECO:0000256" key="4">
    <source>
        <dbReference type="ARBA" id="ARBA00022692"/>
    </source>
</evidence>
<evidence type="ECO:0000256" key="7">
    <source>
        <dbReference type="SAM" id="Phobius"/>
    </source>
</evidence>
<reference evidence="10 11" key="1">
    <citation type="submission" date="2017-11" db="EMBL/GenBank/DDBJ databases">
        <title>Rhodohalobacter 15182 sp. nov., isolated from a salt lake.</title>
        <authorList>
            <person name="Han S."/>
        </authorList>
    </citation>
    <scope>NUCLEOTIDE SEQUENCE [LARGE SCALE GENOMIC DNA]</scope>
    <source>
        <strain evidence="10 11">15182</strain>
    </source>
</reference>
<feature type="transmembrane region" description="Helical" evidence="7">
    <location>
        <begin position="469"/>
        <end position="489"/>
    </location>
</feature>